<accession>A0A1G9W1G5</accession>
<evidence type="ECO:0000313" key="2">
    <source>
        <dbReference type="Proteomes" id="UP000214880"/>
    </source>
</evidence>
<dbReference type="InterPro" id="IPR013324">
    <property type="entry name" value="RNA_pol_sigma_r3/r4-like"/>
</dbReference>
<dbReference type="OrthoDB" id="2678986at2"/>
<dbReference type="AlphaFoldDB" id="A0A1G9W1G5"/>
<evidence type="ECO:0000313" key="1">
    <source>
        <dbReference type="EMBL" id="SDM78031.1"/>
    </source>
</evidence>
<dbReference type="Proteomes" id="UP000214880">
    <property type="component" value="Unassembled WGS sequence"/>
</dbReference>
<organism evidence="1 2">
    <name type="scientific">Dendrosporobacter quercicolus</name>
    <dbReference type="NCBI Taxonomy" id="146817"/>
    <lineage>
        <taxon>Bacteria</taxon>
        <taxon>Bacillati</taxon>
        <taxon>Bacillota</taxon>
        <taxon>Negativicutes</taxon>
        <taxon>Selenomonadales</taxon>
        <taxon>Sporomusaceae</taxon>
        <taxon>Dendrosporobacter</taxon>
    </lineage>
</organism>
<keyword evidence="2" id="KW-1185">Reference proteome</keyword>
<protein>
    <submittedName>
        <fullName evidence="1">Uncharacterized protein</fullName>
    </submittedName>
</protein>
<name>A0A1G9W1G5_9FIRM</name>
<sequence length="292" mass="35148">MKFKTKPLTPEQQKELDDNWAYMCSLILSNISGKIVTPEEYEQEKRERQEREEEHERWREQWDNVNSWQQLDFATLNTLLIQYKQTNDETCFNQAWDRYLKDLTQSYLNKYVIRGLTVTAKKIFLVDHQYYHLQDVLYPVLMEAIHKWTPNAQDRNTLDFAAYYKQAVRNFTGNINNRYNHNMYQNLSIKQLDFNNEEELTMLLQAEPTLKEHFEHRTNLDIILMDKYVEAFIKTRLTKEQSMLLGLLVTERLPITEIAKYMKTSRMTVYRKIEEIKALWLEYDTGTNQAAK</sequence>
<gene>
    <name evidence="1" type="ORF">SAMN04488502_10789</name>
</gene>
<dbReference type="SUPFAM" id="SSF88659">
    <property type="entry name" value="Sigma3 and sigma4 domains of RNA polymerase sigma factors"/>
    <property type="match status" value="1"/>
</dbReference>
<proteinExistence type="predicted"/>
<dbReference type="RefSeq" id="WP_092074118.1">
    <property type="nucleotide sequence ID" value="NZ_FNHB01000007.1"/>
</dbReference>
<dbReference type="EMBL" id="FNHB01000007">
    <property type="protein sequence ID" value="SDM78031.1"/>
    <property type="molecule type" value="Genomic_DNA"/>
</dbReference>
<reference evidence="1 2" key="1">
    <citation type="submission" date="2016-10" db="EMBL/GenBank/DDBJ databases">
        <authorList>
            <person name="de Groot N.N."/>
        </authorList>
    </citation>
    <scope>NUCLEOTIDE SEQUENCE [LARGE SCALE GENOMIC DNA]</scope>
    <source>
        <strain evidence="1 2">DSM 1736</strain>
    </source>
</reference>